<gene>
    <name evidence="4" type="ORF">PZE19_17270</name>
</gene>
<protein>
    <submittedName>
        <fullName evidence="4">PQQ-binding-like beta-propeller repeat protein</fullName>
    </submittedName>
</protein>
<proteinExistence type="predicted"/>
<organism evidence="4 5">
    <name type="scientific">Paludisphaera mucosa</name>
    <dbReference type="NCBI Taxonomy" id="3030827"/>
    <lineage>
        <taxon>Bacteria</taxon>
        <taxon>Pseudomonadati</taxon>
        <taxon>Planctomycetota</taxon>
        <taxon>Planctomycetia</taxon>
        <taxon>Isosphaerales</taxon>
        <taxon>Isosphaeraceae</taxon>
        <taxon>Paludisphaera</taxon>
    </lineage>
</organism>
<dbReference type="PROSITE" id="PS50005">
    <property type="entry name" value="TPR"/>
    <property type="match status" value="1"/>
</dbReference>
<dbReference type="SUPFAM" id="SSF50998">
    <property type="entry name" value="Quinoprotein alcohol dehydrogenase-like"/>
    <property type="match status" value="2"/>
</dbReference>
<dbReference type="Pfam" id="PF13174">
    <property type="entry name" value="TPR_6"/>
    <property type="match status" value="1"/>
</dbReference>
<feature type="domain" description="Pyrrolo-quinoline quinone repeat" evidence="3">
    <location>
        <begin position="1268"/>
        <end position="1418"/>
    </location>
</feature>
<evidence type="ECO:0000313" key="4">
    <source>
        <dbReference type="EMBL" id="MDG3005540.1"/>
    </source>
</evidence>
<dbReference type="PANTHER" id="PTHR34512">
    <property type="entry name" value="CELL SURFACE PROTEIN"/>
    <property type="match status" value="1"/>
</dbReference>
<evidence type="ECO:0000313" key="5">
    <source>
        <dbReference type="Proteomes" id="UP001216907"/>
    </source>
</evidence>
<dbReference type="SMART" id="SM00028">
    <property type="entry name" value="TPR"/>
    <property type="match status" value="6"/>
</dbReference>
<dbReference type="InterPro" id="IPR011047">
    <property type="entry name" value="Quinoprotein_ADH-like_sf"/>
</dbReference>
<dbReference type="InterPro" id="IPR015943">
    <property type="entry name" value="WD40/YVTN_repeat-like_dom_sf"/>
</dbReference>
<dbReference type="Gene3D" id="1.25.40.10">
    <property type="entry name" value="Tetratricopeptide repeat domain"/>
    <property type="match status" value="3"/>
</dbReference>
<reference evidence="4 5" key="1">
    <citation type="submission" date="2023-03" db="EMBL/GenBank/DDBJ databases">
        <title>Paludisphaera mucosa sp. nov. a novel planctomycete from northern fen.</title>
        <authorList>
            <person name="Ivanova A."/>
        </authorList>
    </citation>
    <scope>NUCLEOTIDE SEQUENCE [LARGE SCALE GENOMIC DNA]</scope>
    <source>
        <strain evidence="4 5">Pla2</strain>
    </source>
</reference>
<dbReference type="EMBL" id="JARRAG010000002">
    <property type="protein sequence ID" value="MDG3005540.1"/>
    <property type="molecule type" value="Genomic_DNA"/>
</dbReference>
<dbReference type="InterPro" id="IPR018391">
    <property type="entry name" value="PQQ_b-propeller_rpt"/>
</dbReference>
<feature type="domain" description="Pyrrolo-quinoline quinone repeat" evidence="3">
    <location>
        <begin position="1098"/>
        <end position="1177"/>
    </location>
</feature>
<dbReference type="SUPFAM" id="SSF48452">
    <property type="entry name" value="TPR-like"/>
    <property type="match status" value="1"/>
</dbReference>
<dbReference type="PANTHER" id="PTHR34512:SF30">
    <property type="entry name" value="OUTER MEMBRANE PROTEIN ASSEMBLY FACTOR BAMB"/>
    <property type="match status" value="1"/>
</dbReference>
<dbReference type="Pfam" id="PF13360">
    <property type="entry name" value="PQQ_2"/>
    <property type="match status" value="3"/>
</dbReference>
<evidence type="ECO:0000256" key="2">
    <source>
        <dbReference type="SAM" id="MobiDB-lite"/>
    </source>
</evidence>
<accession>A0ABT6FD95</accession>
<evidence type="ECO:0000259" key="3">
    <source>
        <dbReference type="Pfam" id="PF13360"/>
    </source>
</evidence>
<evidence type="ECO:0000256" key="1">
    <source>
        <dbReference type="PROSITE-ProRule" id="PRU00339"/>
    </source>
</evidence>
<keyword evidence="5" id="KW-1185">Reference proteome</keyword>
<dbReference type="InterPro" id="IPR011990">
    <property type="entry name" value="TPR-like_helical_dom_sf"/>
</dbReference>
<dbReference type="InterPro" id="IPR019734">
    <property type="entry name" value="TPR_rpt"/>
</dbReference>
<dbReference type="Proteomes" id="UP001216907">
    <property type="component" value="Unassembled WGS sequence"/>
</dbReference>
<keyword evidence="1" id="KW-0802">TPR repeat</keyword>
<feature type="region of interest" description="Disordered" evidence="2">
    <location>
        <begin position="1173"/>
        <end position="1201"/>
    </location>
</feature>
<dbReference type="SMART" id="SM00564">
    <property type="entry name" value="PQQ"/>
    <property type="match status" value="8"/>
</dbReference>
<dbReference type="RefSeq" id="WP_277861871.1">
    <property type="nucleotide sequence ID" value="NZ_JARRAG010000002.1"/>
</dbReference>
<dbReference type="Gene3D" id="2.130.10.10">
    <property type="entry name" value="YVTN repeat-like/Quinoprotein amine dehydrogenase"/>
    <property type="match status" value="2"/>
</dbReference>
<feature type="domain" description="Pyrrolo-quinoline quinone repeat" evidence="3">
    <location>
        <begin position="571"/>
        <end position="712"/>
    </location>
</feature>
<sequence length="1503" mass="162066">MTWSRLDRRDRAAAPSRTFGVFLVCVVVLTAAARAQIPGRSASKFYPDSSEAAESLLRNAANHARSSQWSESVAIYQRIIDQFGDKVARLPRDLVAPVGEAAPNANAARRDDDFTLYVDLRAYCQRTLAGLPPEALAAYRTRRDPQAERWYREGKERRDASLLRRVVDEAFCTSWGDDALELLGDLAFQDGRFGEAVAMYRRLVPDDPASPLNFVHPDPSVDLVRVEAKKILAHAALAGAPAVADEVATYAKRRGEVAGTLAGRKGLLAESLAAAVASDSLAPPAQSDARWPTFGGSPTRDKVLAEAVDVGSMQWRAPLDRITPARGGYPGPRGMGQGASFPPDRLLGYHPIVLGDQVVVCDGSKVLAYNLSDRPDASAEDAAATVQPAWTYDAEGGDAGLQAKQPFWTAPRYTLTAVGRRIYARMGPSAPSFPNIPRMAMRDGGGGAGSCILALDRDRPGDKKLWMRRSSELSLPDRPGDQGSRTVAFEGAPVADARNVYVAVTDRREQTATYVASYDAVDGSLRWIRYLGAAASENDAFMGMMGVGTGDPGSRLLSLDGPALYYQTNLGAVVSLDAETGSILWVATYPRHETGRGAAASERDLNPAVVHDGTVFVAPGDASAIFAFDAQTGRLRWKTESIPEDVKIAHLLGVAQGRLVATGDRVLLFDVRDGRLLHAWPDAGGREGFGRGLLAGGRIYWPTRTEIHILDQTTATLVAPPIRLAETYRTTGGNLVAGDGYLIVAQNDGLTVFCQNSRLIERYREEIARRPDFGPAHYRLARAAEAAGGADLALASYEAAARHARPAETVDGAPLIEAARDHEFRLLLRVAADLRRDKKPDEALTRLESATKVAREPLDRLKARLTLAEAYLDLARPAEAVDVFQQLLGDDRLGALTVASDDGRRGVRADLFVGDRLAAVVRERGRASYAEYDRRARELYEKGRLNRDARLLAEAARAFPAAEVVPDALIALGQALEAEARPAEAATVYKRLLALSSPDDEARARALWRLARAYEAQGFLVPARDAYLRLQARFPGVRIEAEPGAKEADAAELASAELAREPLARIAADRARPSSPSPLVRRWLWRGGDGADSSRPVTAVGVPPAVDSGRTFLASATALAALDPAGGEGRWTADLGARAAWVGYLADKLVAATPARVLGLDARTGAVRWRFGPEAEPGARPGLDPFARDAAPRPDAPAAGEPLAAPLHGFQAVGGRLFVLRGDDELLALDGDTGLVDWSFSARGGGINPLVWIGPERLVIQTGKPLEIVVLETETGRGVSRRPLAEGESLQRAAVPLDDEHAIVVTDRRTVKKLDLTRGQFDWDYRESAELPVNGPPRPIVDAERLLVIHDGRTLVRLDPVGGLRRWSALLGVDDLGERPDASAMDERRFFWSSEQQLRALSLEDGTTLWSRPLAGPKLVRWSIALSDRAVVAYPESSGMAEDATESLPVVVRRQADGALVQRFMLPAPIEDVALRLDPRGAVVATPHALWALGDRPAAGFAP</sequence>
<dbReference type="InterPro" id="IPR002372">
    <property type="entry name" value="PQQ_rpt_dom"/>
</dbReference>
<name>A0ABT6FD95_9BACT</name>
<feature type="repeat" description="TPR" evidence="1">
    <location>
        <begin position="177"/>
        <end position="210"/>
    </location>
</feature>
<comment type="caution">
    <text evidence="4">The sequence shown here is derived from an EMBL/GenBank/DDBJ whole genome shotgun (WGS) entry which is preliminary data.</text>
</comment>